<evidence type="ECO:0000256" key="6">
    <source>
        <dbReference type="RuleBase" id="RU363137"/>
    </source>
</evidence>
<dbReference type="GO" id="GO:0006886">
    <property type="term" value="P:intracellular protein transport"/>
    <property type="evidence" value="ECO:0007669"/>
    <property type="project" value="InterPro"/>
</dbReference>
<organism evidence="7 8">
    <name type="scientific">Smittium megazygosporum</name>
    <dbReference type="NCBI Taxonomy" id="133381"/>
    <lineage>
        <taxon>Eukaryota</taxon>
        <taxon>Fungi</taxon>
        <taxon>Fungi incertae sedis</taxon>
        <taxon>Zoopagomycota</taxon>
        <taxon>Kickxellomycotina</taxon>
        <taxon>Harpellomycetes</taxon>
        <taxon>Harpellales</taxon>
        <taxon>Legeriomycetaceae</taxon>
        <taxon>Smittium</taxon>
    </lineage>
</organism>
<name>A0A2T9ZKS6_9FUNG</name>
<evidence type="ECO:0000313" key="7">
    <source>
        <dbReference type="EMBL" id="PVV05185.1"/>
    </source>
</evidence>
<dbReference type="InterPro" id="IPR000996">
    <property type="entry name" value="Clathrin_L-chain"/>
</dbReference>
<protein>
    <recommendedName>
        <fullName evidence="6">Clathrin light chain</fullName>
    </recommendedName>
</protein>
<keyword evidence="3 6" id="KW-0472">Membrane</keyword>
<comment type="function">
    <text evidence="6">Clathrin is the major protein of the polyhedral coat of coated pits and vesicles.</text>
</comment>
<evidence type="ECO:0000256" key="5">
    <source>
        <dbReference type="ARBA" id="ARBA00023329"/>
    </source>
</evidence>
<dbReference type="GO" id="GO:0030130">
    <property type="term" value="C:clathrin coat of trans-Golgi network vesicle"/>
    <property type="evidence" value="ECO:0007669"/>
    <property type="project" value="InterPro"/>
</dbReference>
<evidence type="ECO:0000256" key="4">
    <source>
        <dbReference type="ARBA" id="ARBA00023176"/>
    </source>
</evidence>
<evidence type="ECO:0000256" key="3">
    <source>
        <dbReference type="ARBA" id="ARBA00023136"/>
    </source>
</evidence>
<dbReference type="OrthoDB" id="5555443at2759"/>
<accession>A0A2T9ZKS6</accession>
<evidence type="ECO:0000256" key="1">
    <source>
        <dbReference type="ARBA" id="ARBA00004180"/>
    </source>
</evidence>
<dbReference type="GO" id="GO:0005198">
    <property type="term" value="F:structural molecule activity"/>
    <property type="evidence" value="ECO:0007669"/>
    <property type="project" value="InterPro"/>
</dbReference>
<dbReference type="STRING" id="133381.A0A2T9ZKS6"/>
<comment type="subcellular location">
    <subcellularLocation>
        <location evidence="1 6">Cytoplasmic vesicle membrane</location>
        <topology evidence="1 6">Peripheral membrane protein</topology>
        <orientation evidence="1 6">Cytoplasmic side</orientation>
    </subcellularLocation>
    <subcellularLocation>
        <location evidence="6">Membrane</location>
        <location evidence="6">Coated pit</location>
        <topology evidence="6">Peripheral membrane protein</topology>
        <orientation evidence="6">Cytoplasmic side</orientation>
    </subcellularLocation>
    <text evidence="6">Cytoplasmic face of coated pits and vesicles.</text>
</comment>
<dbReference type="Proteomes" id="UP000245609">
    <property type="component" value="Unassembled WGS sequence"/>
</dbReference>
<evidence type="ECO:0000256" key="2">
    <source>
        <dbReference type="ARBA" id="ARBA00005263"/>
    </source>
</evidence>
<comment type="similarity">
    <text evidence="2 6">Belongs to the clathrin light chain family.</text>
</comment>
<keyword evidence="5 6" id="KW-0968">Cytoplasmic vesicle</keyword>
<gene>
    <name evidence="7" type="ORF">BB560_000299</name>
</gene>
<dbReference type="GO" id="GO:0016192">
    <property type="term" value="P:vesicle-mediated transport"/>
    <property type="evidence" value="ECO:0007669"/>
    <property type="project" value="InterPro"/>
</dbReference>
<evidence type="ECO:0000313" key="8">
    <source>
        <dbReference type="Proteomes" id="UP000245609"/>
    </source>
</evidence>
<comment type="caution">
    <text evidence="7">The sequence shown here is derived from an EMBL/GenBank/DDBJ whole genome shotgun (WGS) entry which is preliminary data.</text>
</comment>
<proteinExistence type="inferred from homology"/>
<dbReference type="EMBL" id="MBFS01000029">
    <property type="protein sequence ID" value="PVV05185.1"/>
    <property type="molecule type" value="Genomic_DNA"/>
</dbReference>
<keyword evidence="4 6" id="KW-0168">Coated pit</keyword>
<sequence length="256" mass="28711">MADEHEQHILKMERELLGEEATRFQSPTLSTPSSNLMHQDIETPENLSANSAQFFDHQSSMSPNADASMIIEEPSPFENENLIQSFQSMSSPSQSKIDSAHLQSQYEQIVDSEFLDSWKANIASIIEERDQHSQEKTRQVLEEAKLALDKFYQEANQEFTGQNFISGTFWQQVQHQIQLSNESLTTLKNLINPDSSQSASGKTSYGSFFMEPSHSSATARSVQNQAPEHDIGNVSMNNLISSLASDPFSTDPYIPT</sequence>
<reference evidence="7 8" key="1">
    <citation type="journal article" date="2018" name="MBio">
        <title>Comparative Genomics Reveals the Core Gene Toolbox for the Fungus-Insect Symbiosis.</title>
        <authorList>
            <person name="Wang Y."/>
            <person name="Stata M."/>
            <person name="Wang W."/>
            <person name="Stajich J.E."/>
            <person name="White M.M."/>
            <person name="Moncalvo J.M."/>
        </authorList>
    </citation>
    <scope>NUCLEOTIDE SEQUENCE [LARGE SCALE GENOMIC DNA]</scope>
    <source>
        <strain evidence="7 8">SC-DP-2</strain>
    </source>
</reference>
<dbReference type="GO" id="GO:0030132">
    <property type="term" value="C:clathrin coat of coated pit"/>
    <property type="evidence" value="ECO:0007669"/>
    <property type="project" value="InterPro"/>
</dbReference>
<keyword evidence="8" id="KW-1185">Reference proteome</keyword>
<dbReference type="Pfam" id="PF01086">
    <property type="entry name" value="Clathrin_lg_ch"/>
    <property type="match status" value="1"/>
</dbReference>
<dbReference type="AlphaFoldDB" id="A0A2T9ZKS6"/>